<proteinExistence type="predicted"/>
<evidence type="ECO:0000313" key="2">
    <source>
        <dbReference type="EMBL" id="OGM65023.1"/>
    </source>
</evidence>
<dbReference type="STRING" id="1802521.A2893_05200"/>
<reference evidence="2 3" key="1">
    <citation type="journal article" date="2016" name="Nat. Commun.">
        <title>Thousands of microbial genomes shed light on interconnected biogeochemical processes in an aquifer system.</title>
        <authorList>
            <person name="Anantharaman K."/>
            <person name="Brown C.T."/>
            <person name="Hug L.A."/>
            <person name="Sharon I."/>
            <person name="Castelle C.J."/>
            <person name="Probst A.J."/>
            <person name="Thomas B.C."/>
            <person name="Singh A."/>
            <person name="Wilkins M.J."/>
            <person name="Karaoz U."/>
            <person name="Brodie E.L."/>
            <person name="Williams K.H."/>
            <person name="Hubbard S.S."/>
            <person name="Banfield J.F."/>
        </authorList>
    </citation>
    <scope>NUCLEOTIDE SEQUENCE [LARGE SCALE GENOMIC DNA]</scope>
</reference>
<feature type="transmembrane region" description="Helical" evidence="1">
    <location>
        <begin position="57"/>
        <end position="75"/>
    </location>
</feature>
<evidence type="ECO:0000256" key="1">
    <source>
        <dbReference type="SAM" id="Phobius"/>
    </source>
</evidence>
<name>A0A1F8BLV8_9BACT</name>
<sequence length="111" mass="12870">MTDIPGTSKTSFEIEKEKEKINSQPVSLSLVNVHEIKRVKKEGPQLTTNDWSFLKNWLILGSIPSLISIVLAVIFNWEFLLMTPAGPIIALFCWYLWKYLKRYEKEADVLK</sequence>
<organism evidence="2 3">
    <name type="scientific">Candidatus Woesebacteria bacterium RIFCSPLOWO2_01_FULL_39_25</name>
    <dbReference type="NCBI Taxonomy" id="1802521"/>
    <lineage>
        <taxon>Bacteria</taxon>
        <taxon>Candidatus Woeseibacteriota</taxon>
    </lineage>
</organism>
<keyword evidence="1" id="KW-1133">Transmembrane helix</keyword>
<feature type="transmembrane region" description="Helical" evidence="1">
    <location>
        <begin position="81"/>
        <end position="97"/>
    </location>
</feature>
<keyword evidence="1" id="KW-0812">Transmembrane</keyword>
<dbReference type="Proteomes" id="UP000176725">
    <property type="component" value="Unassembled WGS sequence"/>
</dbReference>
<gene>
    <name evidence="2" type="ORF">A2893_05200</name>
</gene>
<comment type="caution">
    <text evidence="2">The sequence shown here is derived from an EMBL/GenBank/DDBJ whole genome shotgun (WGS) entry which is preliminary data.</text>
</comment>
<dbReference type="EMBL" id="MGHH01000007">
    <property type="protein sequence ID" value="OGM65023.1"/>
    <property type="molecule type" value="Genomic_DNA"/>
</dbReference>
<protein>
    <submittedName>
        <fullName evidence="2">Uncharacterized protein</fullName>
    </submittedName>
</protein>
<accession>A0A1F8BLV8</accession>
<dbReference type="AlphaFoldDB" id="A0A1F8BLV8"/>
<keyword evidence="1" id="KW-0472">Membrane</keyword>
<evidence type="ECO:0000313" key="3">
    <source>
        <dbReference type="Proteomes" id="UP000176725"/>
    </source>
</evidence>